<name>A0A0A2LE46_PENIT</name>
<evidence type="ECO:0000256" key="1">
    <source>
        <dbReference type="SAM" id="MobiDB-lite"/>
    </source>
</evidence>
<sequence>MPKRQKKGRKSSLQSTPTNKPTGSDPLGQIAIQDLQKKAEAYSKDIQDTKKSLEDTEKSLEVTEKSLEDTQKSLEDTQNSLQDTQNNLGAKSKDIEEVQKALIKHERTFDAYTIEVRRSRWNTTVYGDSIPTDYDMILREVNQQDSRVDRWKPAFESHYNVSWELLHTRRRLDSASKELVRIFDYLANTRSLEK</sequence>
<dbReference type="OrthoDB" id="4343242at2759"/>
<feature type="compositionally biased region" description="Basic residues" evidence="1">
    <location>
        <begin position="1"/>
        <end position="10"/>
    </location>
</feature>
<dbReference type="SUPFAM" id="SSF57997">
    <property type="entry name" value="Tropomyosin"/>
    <property type="match status" value="1"/>
</dbReference>
<proteinExistence type="predicted"/>
<protein>
    <submittedName>
        <fullName evidence="2">Uncharacterized protein</fullName>
    </submittedName>
</protein>
<evidence type="ECO:0000313" key="3">
    <source>
        <dbReference type="Proteomes" id="UP000030104"/>
    </source>
</evidence>
<reference evidence="2 3" key="1">
    <citation type="journal article" date="2015" name="Mol. Plant Microbe Interact.">
        <title>Genome, transcriptome, and functional analyses of Penicillium expansum provide new insights into secondary metabolism and pathogenicity.</title>
        <authorList>
            <person name="Ballester A.R."/>
            <person name="Marcet-Houben M."/>
            <person name="Levin E."/>
            <person name="Sela N."/>
            <person name="Selma-Lazaro C."/>
            <person name="Carmona L."/>
            <person name="Wisniewski M."/>
            <person name="Droby S."/>
            <person name="Gonzalez-Candelas L."/>
            <person name="Gabaldon T."/>
        </authorList>
    </citation>
    <scope>NUCLEOTIDE SEQUENCE [LARGE SCALE GENOMIC DNA]</scope>
    <source>
        <strain evidence="2 3">PHI-1</strain>
    </source>
</reference>
<feature type="compositionally biased region" description="Basic and acidic residues" evidence="1">
    <location>
        <begin position="35"/>
        <end position="75"/>
    </location>
</feature>
<keyword evidence="3" id="KW-1185">Reference proteome</keyword>
<organism evidence="2 3">
    <name type="scientific">Penicillium italicum</name>
    <name type="common">Blue mold</name>
    <dbReference type="NCBI Taxonomy" id="40296"/>
    <lineage>
        <taxon>Eukaryota</taxon>
        <taxon>Fungi</taxon>
        <taxon>Dikarya</taxon>
        <taxon>Ascomycota</taxon>
        <taxon>Pezizomycotina</taxon>
        <taxon>Eurotiomycetes</taxon>
        <taxon>Eurotiomycetidae</taxon>
        <taxon>Eurotiales</taxon>
        <taxon>Aspergillaceae</taxon>
        <taxon>Penicillium</taxon>
    </lineage>
</organism>
<dbReference type="HOGENOM" id="CLU_1402876_0_0_1"/>
<comment type="caution">
    <text evidence="2">The sequence shown here is derived from an EMBL/GenBank/DDBJ whole genome shotgun (WGS) entry which is preliminary data.</text>
</comment>
<evidence type="ECO:0000313" key="2">
    <source>
        <dbReference type="EMBL" id="KGO77466.1"/>
    </source>
</evidence>
<feature type="compositionally biased region" description="Polar residues" evidence="1">
    <location>
        <begin position="11"/>
        <end position="22"/>
    </location>
</feature>
<dbReference type="EMBL" id="JQGA01000150">
    <property type="protein sequence ID" value="KGO77466.1"/>
    <property type="molecule type" value="Genomic_DNA"/>
</dbReference>
<gene>
    <name evidence="2" type="ORF">PITC_037740</name>
</gene>
<feature type="compositionally biased region" description="Polar residues" evidence="1">
    <location>
        <begin position="76"/>
        <end position="88"/>
    </location>
</feature>
<dbReference type="InterPro" id="IPR011990">
    <property type="entry name" value="TPR-like_helical_dom_sf"/>
</dbReference>
<dbReference type="Proteomes" id="UP000030104">
    <property type="component" value="Unassembled WGS sequence"/>
</dbReference>
<dbReference type="Gene3D" id="1.25.40.10">
    <property type="entry name" value="Tetratricopeptide repeat domain"/>
    <property type="match status" value="1"/>
</dbReference>
<feature type="region of interest" description="Disordered" evidence="1">
    <location>
        <begin position="1"/>
        <end position="88"/>
    </location>
</feature>
<accession>A0A0A2LE46</accession>
<dbReference type="AlphaFoldDB" id="A0A0A2LE46"/>